<name>A0ABV2ZUX9_9ACTN</name>
<accession>A0ABV2ZUX9</accession>
<evidence type="ECO:0000313" key="3">
    <source>
        <dbReference type="Proteomes" id="UP001550739"/>
    </source>
</evidence>
<gene>
    <name evidence="2" type="ORF">AB0E89_38530</name>
</gene>
<feature type="compositionally biased region" description="Low complexity" evidence="1">
    <location>
        <begin position="134"/>
        <end position="146"/>
    </location>
</feature>
<proteinExistence type="predicted"/>
<dbReference type="RefSeq" id="WP_361708349.1">
    <property type="nucleotide sequence ID" value="NZ_JBEZVE010000028.1"/>
</dbReference>
<reference evidence="2 3" key="1">
    <citation type="submission" date="2024-06" db="EMBL/GenBank/DDBJ databases">
        <title>The Natural Products Discovery Center: Release of the First 8490 Sequenced Strains for Exploring Actinobacteria Biosynthetic Diversity.</title>
        <authorList>
            <person name="Kalkreuter E."/>
            <person name="Kautsar S.A."/>
            <person name="Yang D."/>
            <person name="Bader C.D."/>
            <person name="Teijaro C.N."/>
            <person name="Fluegel L."/>
            <person name="Davis C.M."/>
            <person name="Simpson J.R."/>
            <person name="Lauterbach L."/>
            <person name="Steele A.D."/>
            <person name="Gui C."/>
            <person name="Meng S."/>
            <person name="Li G."/>
            <person name="Viehrig K."/>
            <person name="Ye F."/>
            <person name="Su P."/>
            <person name="Kiefer A.F."/>
            <person name="Nichols A."/>
            <person name="Cepeda A.J."/>
            <person name="Yan W."/>
            <person name="Fan B."/>
            <person name="Jiang Y."/>
            <person name="Adhikari A."/>
            <person name="Zheng C.-J."/>
            <person name="Schuster L."/>
            <person name="Cowan T.M."/>
            <person name="Smanski M.J."/>
            <person name="Chevrette M.G."/>
            <person name="De Carvalho L.P.S."/>
            <person name="Shen B."/>
        </authorList>
    </citation>
    <scope>NUCLEOTIDE SEQUENCE [LARGE SCALE GENOMIC DNA]</scope>
    <source>
        <strain evidence="2 3">NPDC033843</strain>
    </source>
</reference>
<feature type="region of interest" description="Disordered" evidence="1">
    <location>
        <begin position="125"/>
        <end position="146"/>
    </location>
</feature>
<evidence type="ECO:0000256" key="1">
    <source>
        <dbReference type="SAM" id="MobiDB-lite"/>
    </source>
</evidence>
<comment type="caution">
    <text evidence="2">The sequence shown here is derived from an EMBL/GenBank/DDBJ whole genome shotgun (WGS) entry which is preliminary data.</text>
</comment>
<dbReference type="EMBL" id="JBEZVE010000028">
    <property type="protein sequence ID" value="MEU3786371.1"/>
    <property type="molecule type" value="Genomic_DNA"/>
</dbReference>
<evidence type="ECO:0000313" key="2">
    <source>
        <dbReference type="EMBL" id="MEU3786371.1"/>
    </source>
</evidence>
<organism evidence="2 3">
    <name type="scientific">Streptomyces sp. 900129855</name>
    <dbReference type="NCBI Taxonomy" id="3155129"/>
    <lineage>
        <taxon>Bacteria</taxon>
        <taxon>Bacillati</taxon>
        <taxon>Actinomycetota</taxon>
        <taxon>Actinomycetes</taxon>
        <taxon>Kitasatosporales</taxon>
        <taxon>Streptomycetaceae</taxon>
        <taxon>Streptomyces</taxon>
    </lineage>
</organism>
<keyword evidence="3" id="KW-1185">Reference proteome</keyword>
<dbReference type="Proteomes" id="UP001550739">
    <property type="component" value="Unassembled WGS sequence"/>
</dbReference>
<protein>
    <submittedName>
        <fullName evidence="2">Uncharacterized protein</fullName>
    </submittedName>
</protein>
<sequence length="146" mass="15416">MPGWGLAGALGEPPDGRPQFVAMAVGGDTVLGVTGSGGEVRITAVDRIAERIAAEARAAVQDTPRARAQAWESLFERPSAQLRTHWANGLSGNPAAPDDVRVALLDASRYPLYRAQSTAVVEAATGGRARHWPSSSRTSRRSSWAV</sequence>